<feature type="compositionally biased region" description="Basic and acidic residues" evidence="2">
    <location>
        <begin position="1136"/>
        <end position="1151"/>
    </location>
</feature>
<protein>
    <submittedName>
        <fullName evidence="3">Uncharacterized protein</fullName>
    </submittedName>
</protein>
<proteinExistence type="predicted"/>
<gene>
    <name evidence="3" type="ORF">JYU34_018166</name>
</gene>
<feature type="region of interest" description="Disordered" evidence="2">
    <location>
        <begin position="277"/>
        <end position="474"/>
    </location>
</feature>
<evidence type="ECO:0000313" key="4">
    <source>
        <dbReference type="Proteomes" id="UP000823941"/>
    </source>
</evidence>
<feature type="compositionally biased region" description="Basic and acidic residues" evidence="2">
    <location>
        <begin position="699"/>
        <end position="715"/>
    </location>
</feature>
<feature type="compositionally biased region" description="Basic residues" evidence="2">
    <location>
        <begin position="1"/>
        <end position="10"/>
    </location>
</feature>
<feature type="coiled-coil region" evidence="1">
    <location>
        <begin position="894"/>
        <end position="1052"/>
    </location>
</feature>
<feature type="coiled-coil region" evidence="1">
    <location>
        <begin position="1089"/>
        <end position="1123"/>
    </location>
</feature>
<feature type="compositionally biased region" description="Acidic residues" evidence="2">
    <location>
        <begin position="461"/>
        <end position="474"/>
    </location>
</feature>
<feature type="region of interest" description="Disordered" evidence="2">
    <location>
        <begin position="1135"/>
        <end position="1192"/>
    </location>
</feature>
<keyword evidence="4" id="KW-1185">Reference proteome</keyword>
<feature type="compositionally biased region" description="Polar residues" evidence="2">
    <location>
        <begin position="394"/>
        <end position="406"/>
    </location>
</feature>
<feature type="region of interest" description="Disordered" evidence="2">
    <location>
        <begin position="1"/>
        <end position="52"/>
    </location>
</feature>
<feature type="region of interest" description="Disordered" evidence="2">
    <location>
        <begin position="83"/>
        <end position="118"/>
    </location>
</feature>
<feature type="compositionally biased region" description="Acidic residues" evidence="2">
    <location>
        <begin position="340"/>
        <end position="352"/>
    </location>
</feature>
<dbReference type="EMBL" id="JAHIBW010000024">
    <property type="protein sequence ID" value="KAG7298527.1"/>
    <property type="molecule type" value="Genomic_DNA"/>
</dbReference>
<dbReference type="Proteomes" id="UP000823941">
    <property type="component" value="Chromosome 24"/>
</dbReference>
<feature type="compositionally biased region" description="Acidic residues" evidence="2">
    <location>
        <begin position="361"/>
        <end position="374"/>
    </location>
</feature>
<reference evidence="3 4" key="1">
    <citation type="submission" date="2021-06" db="EMBL/GenBank/DDBJ databases">
        <title>A haploid diamondback moth (Plutella xylostella L.) genome assembly resolves 31 chromosomes and identifies a diamide resistance mutation.</title>
        <authorList>
            <person name="Ward C.M."/>
            <person name="Perry K.D."/>
            <person name="Baker G."/>
            <person name="Powis K."/>
            <person name="Heckel D.G."/>
            <person name="Baxter S.W."/>
        </authorList>
    </citation>
    <scope>NUCLEOTIDE SEQUENCE [LARGE SCALE GENOMIC DNA]</scope>
    <source>
        <strain evidence="3 4">LV</strain>
        <tissue evidence="3">Single pupa</tissue>
    </source>
</reference>
<feature type="compositionally biased region" description="Basic and acidic residues" evidence="2">
    <location>
        <begin position="277"/>
        <end position="291"/>
    </location>
</feature>
<comment type="caution">
    <text evidence="3">The sequence shown here is derived from an EMBL/GenBank/DDBJ whole genome shotgun (WGS) entry which is preliminary data.</text>
</comment>
<name>A0ABQ7PZW9_PLUXY</name>
<feature type="region of interest" description="Disordered" evidence="2">
    <location>
        <begin position="131"/>
        <end position="151"/>
    </location>
</feature>
<feature type="coiled-coil region" evidence="1">
    <location>
        <begin position="822"/>
        <end position="856"/>
    </location>
</feature>
<evidence type="ECO:0000256" key="2">
    <source>
        <dbReference type="SAM" id="MobiDB-lite"/>
    </source>
</evidence>
<organism evidence="3 4">
    <name type="scientific">Plutella xylostella</name>
    <name type="common">Diamondback moth</name>
    <name type="synonym">Plutella maculipennis</name>
    <dbReference type="NCBI Taxonomy" id="51655"/>
    <lineage>
        <taxon>Eukaryota</taxon>
        <taxon>Metazoa</taxon>
        <taxon>Ecdysozoa</taxon>
        <taxon>Arthropoda</taxon>
        <taxon>Hexapoda</taxon>
        <taxon>Insecta</taxon>
        <taxon>Pterygota</taxon>
        <taxon>Neoptera</taxon>
        <taxon>Endopterygota</taxon>
        <taxon>Lepidoptera</taxon>
        <taxon>Glossata</taxon>
        <taxon>Ditrysia</taxon>
        <taxon>Yponomeutoidea</taxon>
        <taxon>Plutellidae</taxon>
        <taxon>Plutella</taxon>
    </lineage>
</organism>
<feature type="region of interest" description="Disordered" evidence="2">
    <location>
        <begin position="699"/>
        <end position="718"/>
    </location>
</feature>
<accession>A0ABQ7PZW9</accession>
<feature type="compositionally biased region" description="Basic and acidic residues" evidence="2">
    <location>
        <begin position="311"/>
        <end position="328"/>
    </location>
</feature>
<sequence>MFSFFRKKTAGKPEPAAETPEAFRNIPKDDAAAAVAARAPRQHHDVTNEKTNTQKDVVNLLIPQTVYNQKSSSGGIFHNIMAGKKKRNRKNNQLSRAQSCREISPQKETQDVSLQRSRAELDSTYKQCEVTRSADDVSAPTDAKNTSDDAPDHADFVKALVLQKYANKSPIEAKKQHVSLVYVSDEPNLEEKQRAETLLREIAKSIDCTIDKLNAEKELMGATDSKAVDKKISRHDALYHNEPLYETIDDRDEDGQIRAFKDDLKEELEKLLKKQNEEADNMKGEQHKNDGNDSEVFESPVSIKKSNLKPPRSDTEGCSDDDRSDCGKKRVTFRKRIVFDDGDEQTDNEVDSSFESLTSSEAEESAEEDNEVPDNDERLGGVTVSRNENDNKTVIENINDTDTGQQADIKITIEGSDDDDDKCKRISSDNSDSGFLEISDKNNGSSEDLSSEVKTLVASESESEVSESEITDSDSEEIIEIIEEIVEEDYEEDKPEFKDAVDTQKSLVSQESKFASQVASLTQLADSRVGEAESARLLIAQCRKEIEAKDHEIERLKCSLASAYKESELVRQRSRSLEEELSAARTCSADLAHQLSNKNDEELRQLRSELEDALTRRAELESRVLSLERERDRLEQDKRLQEQRAAEALATAESNTTKWRLAHEAARSQAAARAERMLADCEWKMRELEKRARDAERVKGELEESLEKVKSEKPEPSPAHMAELQQLRGLATEQQRSVQALTMQLQRVETREEALKLEVHRLKELLDRETTVSREKEERHALAIARLEQQHSKNLETFKAEQTAAAASSRAAMERAHADRTRTALAQLRADAEKDAKNADRKLREVTTRFENLKELLATKTAQFESDIAEAHSKADWELMQLRHMLDKADITYANNMDKANEKFEKEKERLIEEWSAKVEAVEEEAATAQEEAKKLLETTRMKLIAEKNDIINKLKEQHRQEMDDQWERFMSDKENCLARMKAECRQEGEEDRVKREKELLEELAELKAQIQSKDTDYNQLANKADAVGRTLAVTEQELREALAREKDLRERRSEDQGRIKQVERASKDQIEHLTRKCACLRKLFDDMRAKLMERERKAEVEAKAREKELVHLRAEVARLTKLLMEQSAPKLGARTRADGCENAPHIDESTLTKTSTPADALQNPPRRKGGTRTPELTRKRTLPNLPLLPPEARLTAADSQDGRRRANSVDLPAVQVPGRIKQLEQKGFKLD</sequence>
<keyword evidence="1" id="KW-0175">Coiled coil</keyword>
<evidence type="ECO:0000256" key="1">
    <source>
        <dbReference type="SAM" id="Coils"/>
    </source>
</evidence>
<evidence type="ECO:0000313" key="3">
    <source>
        <dbReference type="EMBL" id="KAG7298527.1"/>
    </source>
</evidence>